<proteinExistence type="predicted"/>
<protein>
    <submittedName>
        <fullName evidence="2">Uncharacterized protein</fullName>
    </submittedName>
</protein>
<evidence type="ECO:0000313" key="3">
    <source>
        <dbReference type="Proteomes" id="UP001208570"/>
    </source>
</evidence>
<keyword evidence="3" id="KW-1185">Reference proteome</keyword>
<name>A0AAD9NIU4_9ANNE</name>
<evidence type="ECO:0000313" key="2">
    <source>
        <dbReference type="EMBL" id="KAK2170138.1"/>
    </source>
</evidence>
<feature type="signal peptide" evidence="1">
    <location>
        <begin position="1"/>
        <end position="22"/>
    </location>
</feature>
<sequence>MKPVVCLSMAALLIVIISSADSKILTPGSSRRVARGFRLGAADRFSHGFGKRNGEGVLKDILTNIESEVVLTNEEFAELLRSDPKLASIVVQNLVDKNANTTSGYQNHLFPNDVITEDAPDLVTDAIHRVGKSGSTRHIGFRAVNVVLSRVLVVSSDKRLEEIMRVRGSFLFPVVVMIS</sequence>
<keyword evidence="1" id="KW-0732">Signal</keyword>
<dbReference type="EMBL" id="JAODUP010000004">
    <property type="protein sequence ID" value="KAK2170138.1"/>
    <property type="molecule type" value="Genomic_DNA"/>
</dbReference>
<dbReference type="Proteomes" id="UP001208570">
    <property type="component" value="Unassembled WGS sequence"/>
</dbReference>
<organism evidence="2 3">
    <name type="scientific">Paralvinella palmiformis</name>
    <dbReference type="NCBI Taxonomy" id="53620"/>
    <lineage>
        <taxon>Eukaryota</taxon>
        <taxon>Metazoa</taxon>
        <taxon>Spiralia</taxon>
        <taxon>Lophotrochozoa</taxon>
        <taxon>Annelida</taxon>
        <taxon>Polychaeta</taxon>
        <taxon>Sedentaria</taxon>
        <taxon>Canalipalpata</taxon>
        <taxon>Terebellida</taxon>
        <taxon>Terebelliformia</taxon>
        <taxon>Alvinellidae</taxon>
        <taxon>Paralvinella</taxon>
    </lineage>
</organism>
<accession>A0AAD9NIU4</accession>
<comment type="caution">
    <text evidence="2">The sequence shown here is derived from an EMBL/GenBank/DDBJ whole genome shotgun (WGS) entry which is preliminary data.</text>
</comment>
<evidence type="ECO:0000256" key="1">
    <source>
        <dbReference type="SAM" id="SignalP"/>
    </source>
</evidence>
<dbReference type="AlphaFoldDB" id="A0AAD9NIU4"/>
<gene>
    <name evidence="2" type="ORF">LSH36_4g12016</name>
</gene>
<feature type="chain" id="PRO_5042233020" evidence="1">
    <location>
        <begin position="23"/>
        <end position="179"/>
    </location>
</feature>
<reference evidence="2" key="1">
    <citation type="journal article" date="2023" name="Mol. Biol. Evol.">
        <title>Third-Generation Sequencing Reveals the Adaptive Role of the Epigenome in Three Deep-Sea Polychaetes.</title>
        <authorList>
            <person name="Perez M."/>
            <person name="Aroh O."/>
            <person name="Sun Y."/>
            <person name="Lan Y."/>
            <person name="Juniper S.K."/>
            <person name="Young C.R."/>
            <person name="Angers B."/>
            <person name="Qian P.Y."/>
        </authorList>
    </citation>
    <scope>NUCLEOTIDE SEQUENCE</scope>
    <source>
        <strain evidence="2">P08H-3</strain>
    </source>
</reference>